<gene>
    <name evidence="1" type="ORF">GF068_07660</name>
</gene>
<dbReference type="GO" id="GO:0016491">
    <property type="term" value="F:oxidoreductase activity"/>
    <property type="evidence" value="ECO:0007669"/>
    <property type="project" value="TreeGrafter"/>
</dbReference>
<accession>A0A6N7PSF6</accession>
<keyword evidence="2" id="KW-1185">Reference proteome</keyword>
<dbReference type="SMART" id="SM00567">
    <property type="entry name" value="EZ_HEAT"/>
    <property type="match status" value="14"/>
</dbReference>
<dbReference type="Proteomes" id="UP000440224">
    <property type="component" value="Unassembled WGS sequence"/>
</dbReference>
<dbReference type="EMBL" id="WJIE01000002">
    <property type="protein sequence ID" value="MRG91801.1"/>
    <property type="molecule type" value="Genomic_DNA"/>
</dbReference>
<name>A0A6N7PSF6_9BACT</name>
<evidence type="ECO:0000313" key="2">
    <source>
        <dbReference type="Proteomes" id="UP000440224"/>
    </source>
</evidence>
<sequence length="787" mass="80824">MKTAGGSFTFSEAEKQRIEEIHRLEVTGAAGVPALVVMLADPSWTVRRRVVASLAALGDVAVGPLCVALRRERDNEARIAATVDALSASAGSAADAAVLALAGVDVPAIQADAAQILGRRKSTQALGRLGELVSHHDDNVAVAAIEALGRIGGRRVVDALVRVVRGGNFFRTFPAIDVLGRSGDPRAVEPLTELLLDTRYMLEAARALGRTGNRAAVAPLVRLLAQPGDAIVRTVALALSELRERHAELYGVVAPIDEALRRATTVPQAVRRFVQGLGGAGQAEQIAICAVLSALGSDAAIPDIRLLLDGPSAVASAAAGALLELGQSSDARVLDALRDGDGPRRLLLLPLVTSSAATAEVVRCLGDEDSEVRAAACDALARIGDPTAVRVLFPLLADPNGRVVHAASSAIQSLGSTDTEALALSAARSEHPGVRRAALRILGYFGYDAALPVFLEALKDPDVRVRDVAIAGLPYLDAPSALDVLLLLATEPDARTRAAAVRALGQSSAEPRVVACLVAALDDADAWVRYFAAKSLGRLGHVAAAPRIAALLDDEAGHVRVGAVEALACLRGEVAAAALQKAAAERDPDVQRAALIGLGLMGGPESIPHLCAGLASPDAATRIVAASAIAGVSSPEVLPALVRAAGDVDESVAATAMGILAQRPGVEATRALIGLYAEGSASSRAFAALCAPLPGRIEGILEALATADDELSAQLTSALARMRRESANEALLGALGLPNPAARKAAATTLAALGTRQAHATLEQAALVDPDPEVRRVCSLVVAQWAA</sequence>
<dbReference type="InterPro" id="IPR016024">
    <property type="entry name" value="ARM-type_fold"/>
</dbReference>
<evidence type="ECO:0008006" key="3">
    <source>
        <dbReference type="Google" id="ProtNLM"/>
    </source>
</evidence>
<dbReference type="PANTHER" id="PTHR12697:SF5">
    <property type="entry name" value="DEOXYHYPUSINE HYDROXYLASE"/>
    <property type="match status" value="1"/>
</dbReference>
<dbReference type="Gene3D" id="1.25.10.10">
    <property type="entry name" value="Leucine-rich Repeat Variant"/>
    <property type="match status" value="6"/>
</dbReference>
<dbReference type="InterPro" id="IPR004155">
    <property type="entry name" value="PBS_lyase_HEAT"/>
</dbReference>
<dbReference type="RefSeq" id="WP_153818668.1">
    <property type="nucleotide sequence ID" value="NZ_WJIE01000002.1"/>
</dbReference>
<dbReference type="AlphaFoldDB" id="A0A6N7PSF6"/>
<proteinExistence type="predicted"/>
<organism evidence="1 2">
    <name type="scientific">Polyangium spumosum</name>
    <dbReference type="NCBI Taxonomy" id="889282"/>
    <lineage>
        <taxon>Bacteria</taxon>
        <taxon>Pseudomonadati</taxon>
        <taxon>Myxococcota</taxon>
        <taxon>Polyangia</taxon>
        <taxon>Polyangiales</taxon>
        <taxon>Polyangiaceae</taxon>
        <taxon>Polyangium</taxon>
    </lineage>
</organism>
<evidence type="ECO:0000313" key="1">
    <source>
        <dbReference type="EMBL" id="MRG91801.1"/>
    </source>
</evidence>
<comment type="caution">
    <text evidence="1">The sequence shown here is derived from an EMBL/GenBank/DDBJ whole genome shotgun (WGS) entry which is preliminary data.</text>
</comment>
<protein>
    <recommendedName>
        <fullName evidence="3">HEAT repeat domain-containing protein</fullName>
    </recommendedName>
</protein>
<dbReference type="PANTHER" id="PTHR12697">
    <property type="entry name" value="PBS LYASE HEAT-LIKE PROTEIN"/>
    <property type="match status" value="1"/>
</dbReference>
<dbReference type="Pfam" id="PF13646">
    <property type="entry name" value="HEAT_2"/>
    <property type="match status" value="7"/>
</dbReference>
<dbReference type="InterPro" id="IPR011989">
    <property type="entry name" value="ARM-like"/>
</dbReference>
<dbReference type="OrthoDB" id="438127at2"/>
<reference evidence="1 2" key="1">
    <citation type="submission" date="2019-10" db="EMBL/GenBank/DDBJ databases">
        <title>A soil myxobacterium in the family Polyangiaceae.</title>
        <authorList>
            <person name="Li Y."/>
            <person name="Wang J."/>
        </authorList>
    </citation>
    <scope>NUCLEOTIDE SEQUENCE [LARGE SCALE GENOMIC DNA]</scope>
    <source>
        <strain evidence="1 2">DSM 14734</strain>
    </source>
</reference>
<dbReference type="SUPFAM" id="SSF48371">
    <property type="entry name" value="ARM repeat"/>
    <property type="match status" value="2"/>
</dbReference>